<dbReference type="Proteomes" id="UP000184267">
    <property type="component" value="Unassembled WGS sequence"/>
</dbReference>
<protein>
    <submittedName>
        <fullName evidence="1">Uncharacterized protein</fullName>
    </submittedName>
</protein>
<proteinExistence type="predicted"/>
<dbReference type="AlphaFoldDB" id="A0A1M2W2N1"/>
<evidence type="ECO:0000313" key="2">
    <source>
        <dbReference type="Proteomes" id="UP000184267"/>
    </source>
</evidence>
<keyword evidence="2" id="KW-1185">Reference proteome</keyword>
<name>A0A1M2W2N1_TRAPU</name>
<reference evidence="1 2" key="1">
    <citation type="submission" date="2016-10" db="EMBL/GenBank/DDBJ databases">
        <title>Genome sequence of the basidiomycete white-rot fungus Trametes pubescens.</title>
        <authorList>
            <person name="Makela M.R."/>
            <person name="Granchi Z."/>
            <person name="Peng M."/>
            <person name="De Vries R.P."/>
            <person name="Grigoriev I."/>
            <person name="Riley R."/>
            <person name="Hilden K."/>
        </authorList>
    </citation>
    <scope>NUCLEOTIDE SEQUENCE [LARGE SCALE GENOMIC DNA]</scope>
    <source>
        <strain evidence="1 2">FBCC735</strain>
    </source>
</reference>
<evidence type="ECO:0000313" key="1">
    <source>
        <dbReference type="EMBL" id="OJT14117.1"/>
    </source>
</evidence>
<sequence length="105" mass="11079">MSKPRNVGMVQTAGVGTKLLRTSMVTALLCFGLAGFLGHVDRDGTLGTRPHLTPTSPRRFRSLLILVGSLGDPSVPPPSCGPREGLMLDRARKGLAAEVGIHGMF</sequence>
<dbReference type="EMBL" id="MNAD01000321">
    <property type="protein sequence ID" value="OJT14117.1"/>
    <property type="molecule type" value="Genomic_DNA"/>
</dbReference>
<gene>
    <name evidence="1" type="ORF">TRAPUB_9228</name>
</gene>
<organism evidence="1 2">
    <name type="scientific">Trametes pubescens</name>
    <name type="common">White-rot fungus</name>
    <dbReference type="NCBI Taxonomy" id="154538"/>
    <lineage>
        <taxon>Eukaryota</taxon>
        <taxon>Fungi</taxon>
        <taxon>Dikarya</taxon>
        <taxon>Basidiomycota</taxon>
        <taxon>Agaricomycotina</taxon>
        <taxon>Agaricomycetes</taxon>
        <taxon>Polyporales</taxon>
        <taxon>Polyporaceae</taxon>
        <taxon>Trametes</taxon>
    </lineage>
</organism>
<accession>A0A1M2W2N1</accession>
<comment type="caution">
    <text evidence="1">The sequence shown here is derived from an EMBL/GenBank/DDBJ whole genome shotgun (WGS) entry which is preliminary data.</text>
</comment>